<keyword evidence="6" id="KW-1185">Reference proteome</keyword>
<proteinExistence type="predicted"/>
<dbReference type="PANTHER" id="PTHR37418:SF2">
    <property type="entry name" value="3-KETO-5-AMINOHEXANOATE CLEAVAGE ENZYME"/>
    <property type="match status" value="1"/>
</dbReference>
<dbReference type="Proteomes" id="UP001626537">
    <property type="component" value="Chromosome"/>
</dbReference>
<evidence type="ECO:0000313" key="5">
    <source>
        <dbReference type="EMBL" id="WOJ91951.1"/>
    </source>
</evidence>
<dbReference type="Pfam" id="PF05853">
    <property type="entry name" value="BKACE"/>
    <property type="match status" value="1"/>
</dbReference>
<dbReference type="Gene3D" id="3.20.20.70">
    <property type="entry name" value="Aldolase class I"/>
    <property type="match status" value="1"/>
</dbReference>
<comment type="cofactor">
    <cofactor evidence="1">
        <name>Zn(2+)</name>
        <dbReference type="ChEBI" id="CHEBI:29105"/>
    </cofactor>
</comment>
<dbReference type="InterPro" id="IPR013785">
    <property type="entry name" value="Aldolase_TIM"/>
</dbReference>
<dbReference type="PANTHER" id="PTHR37418">
    <property type="entry name" value="3-KETO-5-AMINOHEXANOATE CLEAVAGE ENZYME-RELATED"/>
    <property type="match status" value="1"/>
</dbReference>
<dbReference type="EMBL" id="CP136864">
    <property type="protein sequence ID" value="WOJ91951.1"/>
    <property type="molecule type" value="Genomic_DNA"/>
</dbReference>
<gene>
    <name evidence="5" type="ORF">R0135_09125</name>
</gene>
<keyword evidence="3" id="KW-0479">Metal-binding</keyword>
<evidence type="ECO:0000256" key="4">
    <source>
        <dbReference type="ARBA" id="ARBA00022833"/>
    </source>
</evidence>
<keyword evidence="2" id="KW-0808">Transferase</keyword>
<evidence type="ECO:0000256" key="1">
    <source>
        <dbReference type="ARBA" id="ARBA00001947"/>
    </source>
</evidence>
<protein>
    <submittedName>
        <fullName evidence="5">3-keto-5-aminohexanoate cleavage protein</fullName>
    </submittedName>
</protein>
<reference evidence="5 6" key="1">
    <citation type="submission" date="2023-10" db="EMBL/GenBank/DDBJ databases">
        <title>Two novel species belonging to the OM43/NOR5 clade.</title>
        <authorList>
            <person name="Park M."/>
        </authorList>
    </citation>
    <scope>NUCLEOTIDE SEQUENCE [LARGE SCALE GENOMIC DNA]</scope>
    <source>
        <strain evidence="5 6">IMCC43200</strain>
    </source>
</reference>
<sequence>MRKSHGKVAISCAITGAIHTPTMSDALPYKPEDIAQQAIDAAEAGAAVLHLHARHPEDGSVSLDPEHFLAFVPTIRANTNAVLNISTGGSLLTTIEDRIKPSQVISPEMSSLNMGSMNFSFHGLAKRYESFKFDWEKDYIENSDAYIFRNTFRDIAQVEKTLGEGHNVKFEHECYDVGHLYNLKFCMDTGLFKAPVFIQFIFGILGGIGADLDNLVFMKRTADRLFGDNYQWSVMAAGAAQMPFATQAIMMGGNVRVGLEDSLFLERGKLAASNAEQVHKISRIIEELGYSVATPDDVREMLALKGANKLAI</sequence>
<dbReference type="RefSeq" id="WP_407346517.1">
    <property type="nucleotide sequence ID" value="NZ_CP136864.1"/>
</dbReference>
<evidence type="ECO:0000256" key="3">
    <source>
        <dbReference type="ARBA" id="ARBA00022723"/>
    </source>
</evidence>
<accession>A0ABZ0I1F1</accession>
<organism evidence="5 6">
    <name type="scientific">Congregibacter variabilis</name>
    <dbReference type="NCBI Taxonomy" id="3081200"/>
    <lineage>
        <taxon>Bacteria</taxon>
        <taxon>Pseudomonadati</taxon>
        <taxon>Pseudomonadota</taxon>
        <taxon>Gammaproteobacteria</taxon>
        <taxon>Cellvibrionales</taxon>
        <taxon>Halieaceae</taxon>
        <taxon>Congregibacter</taxon>
    </lineage>
</organism>
<name>A0ABZ0I1F1_9GAMM</name>
<evidence type="ECO:0000313" key="6">
    <source>
        <dbReference type="Proteomes" id="UP001626537"/>
    </source>
</evidence>
<evidence type="ECO:0000256" key="2">
    <source>
        <dbReference type="ARBA" id="ARBA00022679"/>
    </source>
</evidence>
<keyword evidence="4" id="KW-0862">Zinc</keyword>
<dbReference type="InterPro" id="IPR008567">
    <property type="entry name" value="BKACE"/>
</dbReference>